<comment type="pathway">
    <text evidence="5">Cofactor biosynthesis; coenzyme A biosynthesis.</text>
</comment>
<evidence type="ECO:0000256" key="4">
    <source>
        <dbReference type="ARBA" id="ARBA00022840"/>
    </source>
</evidence>
<evidence type="ECO:0000256" key="1">
    <source>
        <dbReference type="ARBA" id="ARBA00022679"/>
    </source>
</evidence>
<dbReference type="GO" id="GO:0005524">
    <property type="term" value="F:ATP binding"/>
    <property type="evidence" value="ECO:0007669"/>
    <property type="project" value="UniProtKB-KW"/>
</dbReference>
<feature type="domain" description="GHMP kinase N-terminal" evidence="6">
    <location>
        <begin position="97"/>
        <end position="148"/>
    </location>
</feature>
<keyword evidence="3 5" id="KW-0418">Kinase</keyword>
<dbReference type="PANTHER" id="PTHR42282:SF1">
    <property type="entry name" value="PANTOATE KINASE"/>
    <property type="match status" value="1"/>
</dbReference>
<evidence type="ECO:0000256" key="5">
    <source>
        <dbReference type="HAMAP-Rule" id="MF_02223"/>
    </source>
</evidence>
<dbReference type="HAMAP" id="MF_02223">
    <property type="entry name" value="Pantoate_kinase"/>
    <property type="match status" value="1"/>
</dbReference>
<keyword evidence="5" id="KW-0173">Coenzyme A biosynthesis</keyword>
<dbReference type="PROSITE" id="PS00627">
    <property type="entry name" value="GHMP_KINASES_ATP"/>
    <property type="match status" value="1"/>
</dbReference>
<organism evidence="7 8">
    <name type="scientific">Candidatus Nitrosocosmicus arcticus</name>
    <dbReference type="NCBI Taxonomy" id="2035267"/>
    <lineage>
        <taxon>Archaea</taxon>
        <taxon>Nitrososphaerota</taxon>
        <taxon>Nitrososphaeria</taxon>
        <taxon>Nitrososphaerales</taxon>
        <taxon>Nitrososphaeraceae</taxon>
        <taxon>Candidatus Nitrosocosmicus</taxon>
    </lineage>
</organism>
<dbReference type="RefSeq" id="WP_144728571.1">
    <property type="nucleotide sequence ID" value="NZ_ML675578.1"/>
</dbReference>
<reference evidence="7 8" key="1">
    <citation type="journal article" date="2019" name="Front. Microbiol.">
        <title>Ammonia Oxidation by the Arctic Terrestrial Thaumarchaeote Candidatus Nitrosocosmicus arcticus Is Stimulated by Increasing Temperatures.</title>
        <authorList>
            <person name="Alves R.J.E."/>
            <person name="Kerou M."/>
            <person name="Zappe A."/>
            <person name="Bittner R."/>
            <person name="Abby S.S."/>
            <person name="Schmidt H.A."/>
            <person name="Pfeifer K."/>
            <person name="Schleper C."/>
        </authorList>
    </citation>
    <scope>NUCLEOTIDE SEQUENCE [LARGE SCALE GENOMIC DNA]</scope>
    <source>
        <strain evidence="7 8">Kfb</strain>
    </source>
</reference>
<dbReference type="PANTHER" id="PTHR42282">
    <property type="entry name" value="PANTOATE KINASE-RELATED"/>
    <property type="match status" value="1"/>
</dbReference>
<keyword evidence="4 5" id="KW-0067">ATP-binding</keyword>
<dbReference type="Proteomes" id="UP000315289">
    <property type="component" value="Unassembled WGS sequence"/>
</dbReference>
<keyword evidence="8" id="KW-1185">Reference proteome</keyword>
<comment type="catalytic activity">
    <reaction evidence="5">
        <text>(R)-pantoate + ATP = (R)-4-phosphopantoate + ADP + H(+)</text>
        <dbReference type="Rhea" id="RHEA:28246"/>
        <dbReference type="ChEBI" id="CHEBI:15378"/>
        <dbReference type="ChEBI" id="CHEBI:15980"/>
        <dbReference type="ChEBI" id="CHEBI:30616"/>
        <dbReference type="ChEBI" id="CHEBI:61294"/>
        <dbReference type="ChEBI" id="CHEBI:456216"/>
        <dbReference type="EC" id="2.7.1.169"/>
    </reaction>
</comment>
<dbReference type="EC" id="2.7.1.169" evidence="5"/>
<gene>
    <name evidence="7" type="ORF">NARC_10430</name>
</gene>
<evidence type="ECO:0000313" key="8">
    <source>
        <dbReference type="Proteomes" id="UP000315289"/>
    </source>
</evidence>
<keyword evidence="2 5" id="KW-0547">Nucleotide-binding</keyword>
<dbReference type="GO" id="GO:0015937">
    <property type="term" value="P:coenzyme A biosynthetic process"/>
    <property type="evidence" value="ECO:0007669"/>
    <property type="project" value="UniProtKB-UniRule"/>
</dbReference>
<protein>
    <recommendedName>
        <fullName evidence="5">Pantoate kinase</fullName>
        <shortName evidence="5">PoK</shortName>
        <ecNumber evidence="5">2.7.1.169</ecNumber>
    </recommendedName>
</protein>
<sequence>MVLVTQVPVAMAKAYSPGHITGFFATPATHNSTLDPKFRGSTGAGFSIDKGITSTVKVFSSTEKNYEIRLNGIPNFELKVSNFVVAYYMQVIHDHVFLSIEHESDLPIGFGLGSSGSAALSLSYALNEALKTNLTKLQAAQIAHSADIACRTGLGTVISEFTGGFELRLSVGGPGIGRVIKSVFPPDWCAVILCLEPIKTDQWLDKSITKEKKHSLNLLGRKMIDNLHQHNNVGSFLDMSYQYACEYQLDKGKCQYPLHALQAEGVRGSVALFGHTLFTLTERDKVPKIVRLLEQFKGQLLVCSVDNLGARLLKKND</sequence>
<name>A0A557SZJ4_9ARCH</name>
<comment type="caution">
    <text evidence="7">The sequence shown here is derived from an EMBL/GenBank/DDBJ whole genome shotgun (WGS) entry which is preliminary data.</text>
</comment>
<dbReference type="OrthoDB" id="85822at2157"/>
<keyword evidence="1 5" id="KW-0808">Transferase</keyword>
<dbReference type="InterPro" id="IPR020568">
    <property type="entry name" value="Ribosomal_Su5_D2-typ_SF"/>
</dbReference>
<dbReference type="InterPro" id="IPR012043">
    <property type="entry name" value="PoK"/>
</dbReference>
<dbReference type="GO" id="GO:0016301">
    <property type="term" value="F:kinase activity"/>
    <property type="evidence" value="ECO:0007669"/>
    <property type="project" value="UniProtKB-UniRule"/>
</dbReference>
<dbReference type="AlphaFoldDB" id="A0A557SZJ4"/>
<accession>A0A557SZJ4</accession>
<comment type="function">
    <text evidence="5">Phosphorylates (R)-pantoate to form (R)-4-phosphopantoate in the CoA biosynthesis pathway.</text>
</comment>
<dbReference type="UniPathway" id="UPA00241"/>
<dbReference type="Gene3D" id="3.30.230.10">
    <property type="match status" value="1"/>
</dbReference>
<comment type="similarity">
    <text evidence="5">Belongs to the GHMP kinase family. PoK subfamily.</text>
</comment>
<dbReference type="InterPro" id="IPR006203">
    <property type="entry name" value="GHMP_knse_ATP-bd_CS"/>
</dbReference>
<dbReference type="SUPFAM" id="SSF54211">
    <property type="entry name" value="Ribosomal protein S5 domain 2-like"/>
    <property type="match status" value="1"/>
</dbReference>
<dbReference type="InterPro" id="IPR006204">
    <property type="entry name" value="GHMP_kinase_N_dom"/>
</dbReference>
<dbReference type="PIRSF" id="PIRSF016896">
    <property type="entry name" value="GHMP_arc_MJ0969"/>
    <property type="match status" value="1"/>
</dbReference>
<evidence type="ECO:0000256" key="3">
    <source>
        <dbReference type="ARBA" id="ARBA00022777"/>
    </source>
</evidence>
<dbReference type="EMBL" id="VOAH01000001">
    <property type="protein sequence ID" value="TVP42024.1"/>
    <property type="molecule type" value="Genomic_DNA"/>
</dbReference>
<evidence type="ECO:0000256" key="2">
    <source>
        <dbReference type="ARBA" id="ARBA00022741"/>
    </source>
</evidence>
<evidence type="ECO:0000259" key="6">
    <source>
        <dbReference type="Pfam" id="PF00288"/>
    </source>
</evidence>
<dbReference type="InterPro" id="IPR014721">
    <property type="entry name" value="Ribsml_uS5_D2-typ_fold_subgr"/>
</dbReference>
<evidence type="ECO:0000313" key="7">
    <source>
        <dbReference type="EMBL" id="TVP42024.1"/>
    </source>
</evidence>
<dbReference type="Pfam" id="PF00288">
    <property type="entry name" value="GHMP_kinases_N"/>
    <property type="match status" value="1"/>
</dbReference>
<proteinExistence type="inferred from homology"/>